<dbReference type="GO" id="GO:0000423">
    <property type="term" value="P:mitophagy"/>
    <property type="evidence" value="ECO:0000318"/>
    <property type="project" value="GO_Central"/>
</dbReference>
<evidence type="ECO:0000256" key="5">
    <source>
        <dbReference type="ARBA" id="ARBA00023006"/>
    </source>
</evidence>
<dbReference type="AlphaFoldDB" id="B6JW75"/>
<sequence>MSKSDVLQFQPFNSFIQVSFWDELTSFKVQTQKTDDSPIRAYGIYNPLSKSSIEFSIKDDLVSRLNDDECITKGHVINVNSLSLFNNYNISQLKDDFGKRLWSSIESDAVSNDPRELFPFCIFCYADIKAFKLHYRCLFPTFKNTPMWKLEESLSATDAISSNELSSLIASFRNDHDASQHSIFILVQLEEGSWSPVPLVKLHSIIDSGNTFYIAAVDSVLHEQYPSWPIRNLLLYLNVVHKLESVSLLLIRDTIRSGSFSRSIILKLRKHSSVPNNISDNVVGWERNEYGKTTPRLVNFAPLIDPNHLASTASMLNLSLMKWRLVPDLNLEKITNLKCLILGSGTLGCHVARNLMAWGVRNITFIDNSRVSYSNPVRQSLFTFEDCKNGGQWKAECAAKRLKEICPDMKSKGYNLTIPMIGHPISASEVKKVKSDYTSFEQLMIDADVIFLLTDTRESRWLPSVIAAELNKTLINAALGFDSWVVMRHGKKFQGKRELGCYFCNDVFAPTNSMLDRSIDQTCTITRPGAAAQAASFAVELLTSLTQHELFDKSCVNHGTNGILGEVPHQLRGFLHDFTILKIEGKAYPHCSACNPRVCAEWSNKKWEFVANAMNDSKYIEDLSGLSEIHEQGELADDIIAWGSDPEDDE</sequence>
<feature type="domain" description="Ubiquitin-like modifier-activating enzyme Atg7 N-terminal" evidence="9">
    <location>
        <begin position="7"/>
        <end position="303"/>
    </location>
</feature>
<dbReference type="GO" id="GO:0032446">
    <property type="term" value="P:protein modification by small protein conjugation"/>
    <property type="evidence" value="ECO:0000318"/>
    <property type="project" value="GO_Central"/>
</dbReference>
<dbReference type="GO" id="GO:0019779">
    <property type="term" value="F:Atg8 activating enzyme activity"/>
    <property type="evidence" value="ECO:0000318"/>
    <property type="project" value="GO_Central"/>
</dbReference>
<comment type="subunit">
    <text evidence="7">Homodimer.</text>
</comment>
<evidence type="ECO:0000256" key="2">
    <source>
        <dbReference type="ARBA" id="ARBA00017647"/>
    </source>
</evidence>
<dbReference type="InterPro" id="IPR035985">
    <property type="entry name" value="Ubiquitin-activating_enz"/>
</dbReference>
<comment type="subcellular location">
    <subcellularLocation>
        <location evidence="7">Cytoplasm</location>
    </subcellularLocation>
    <subcellularLocation>
        <location evidence="7">Preautophagosomal structure</location>
    </subcellularLocation>
</comment>
<accession>B6JW75</accession>
<dbReference type="InterPro" id="IPR006285">
    <property type="entry name" value="Atg7"/>
</dbReference>
<organism evidence="10 12">
    <name type="scientific">Schizosaccharomyces japonicus (strain yFS275 / FY16936)</name>
    <name type="common">Fission yeast</name>
    <dbReference type="NCBI Taxonomy" id="402676"/>
    <lineage>
        <taxon>Eukaryota</taxon>
        <taxon>Fungi</taxon>
        <taxon>Dikarya</taxon>
        <taxon>Ascomycota</taxon>
        <taxon>Taphrinomycotina</taxon>
        <taxon>Schizosaccharomycetes</taxon>
        <taxon>Schizosaccharomycetales</taxon>
        <taxon>Schizosaccharomycetaceae</taxon>
        <taxon>Schizosaccharomyces</taxon>
    </lineage>
</organism>
<reference evidence="10 12" key="1">
    <citation type="journal article" date="2011" name="Science">
        <title>Comparative functional genomics of the fission yeasts.</title>
        <authorList>
            <person name="Rhind N."/>
            <person name="Chen Z."/>
            <person name="Yassour M."/>
            <person name="Thompson D.A."/>
            <person name="Haas B.J."/>
            <person name="Habib N."/>
            <person name="Wapinski I."/>
            <person name="Roy S."/>
            <person name="Lin M.F."/>
            <person name="Heiman D.I."/>
            <person name="Young S.K."/>
            <person name="Furuya K."/>
            <person name="Guo Y."/>
            <person name="Pidoux A."/>
            <person name="Chen H.M."/>
            <person name="Robbertse B."/>
            <person name="Goldberg J.M."/>
            <person name="Aoki K."/>
            <person name="Bayne E.H."/>
            <person name="Berlin A.M."/>
            <person name="Desjardins C.A."/>
            <person name="Dobbs E."/>
            <person name="Dukaj L."/>
            <person name="Fan L."/>
            <person name="FitzGerald M.G."/>
            <person name="French C."/>
            <person name="Gujja S."/>
            <person name="Hansen K."/>
            <person name="Keifenheim D."/>
            <person name="Levin J.Z."/>
            <person name="Mosher R.A."/>
            <person name="Mueller C.A."/>
            <person name="Pfiffner J."/>
            <person name="Priest M."/>
            <person name="Russ C."/>
            <person name="Smialowska A."/>
            <person name="Swoboda P."/>
            <person name="Sykes S.M."/>
            <person name="Vaughn M."/>
            <person name="Vengrova S."/>
            <person name="Yoder R."/>
            <person name="Zeng Q."/>
            <person name="Allshire R."/>
            <person name="Baulcombe D."/>
            <person name="Birren B.W."/>
            <person name="Brown W."/>
            <person name="Ekwall K."/>
            <person name="Kellis M."/>
            <person name="Leatherwood J."/>
            <person name="Levin H."/>
            <person name="Margalit H."/>
            <person name="Martienssen R."/>
            <person name="Nieduszynski C.A."/>
            <person name="Spatafora J.W."/>
            <person name="Friedman N."/>
            <person name="Dalgaard J.Z."/>
            <person name="Baumann P."/>
            <person name="Niki H."/>
            <person name="Regev A."/>
            <person name="Nusbaum C."/>
        </authorList>
    </citation>
    <scope>NUCLEOTIDE SEQUENCE [LARGE SCALE GENOMIC DNA]</scope>
    <source>
        <strain evidence="12">yFS275 / FY16936</strain>
    </source>
</reference>
<protein>
    <recommendedName>
        <fullName evidence="2 7">Ubiquitin-like modifier-activating enzyme ATG7</fullName>
    </recommendedName>
    <alternativeName>
        <fullName evidence="7">Autophagy-related protein 7</fullName>
    </alternativeName>
</protein>
<dbReference type="Pfam" id="PF00899">
    <property type="entry name" value="ThiF"/>
    <property type="match status" value="1"/>
</dbReference>
<proteinExistence type="inferred from homology"/>
<dbReference type="STRING" id="402676.B6JW75"/>
<dbReference type="GO" id="GO:0000045">
    <property type="term" value="P:autophagosome assembly"/>
    <property type="evidence" value="ECO:0000318"/>
    <property type="project" value="GO_Central"/>
</dbReference>
<dbReference type="OrthoDB" id="338614at2759"/>
<evidence type="ECO:0000313" key="11">
    <source>
        <dbReference type="JaponicusDB" id="SJAG_00645"/>
    </source>
</evidence>
<dbReference type="SUPFAM" id="SSF69572">
    <property type="entry name" value="Activating enzymes of the ubiquitin-like proteins"/>
    <property type="match status" value="1"/>
</dbReference>
<dbReference type="InterPro" id="IPR042523">
    <property type="entry name" value="Atg7_N_2"/>
</dbReference>
<evidence type="ECO:0000313" key="12">
    <source>
        <dbReference type="Proteomes" id="UP000001744"/>
    </source>
</evidence>
<comment type="function">
    <text evidence="7">E1-like activating enzyme involved in the 2 ubiquitin-like systems required for cytoplasm to vacuole transport (Cvt) and autophagy. Activates ATG12 for its conjugation with ATG5 and ATG8 for its conjugation with phosphatidylethanolamine. Both systems are needed for the ATG8 association to Cvt vesicles and autophagosomes membranes. Autophagy is essential for maintenance of amino acid levels and protein synthesis under nitrogen starvation. Required for selective autophagic degradation of the nucleus (nucleophagy) as well as for mitophagy which contributes to regulate mitochondrial quantity and quality by eliminating the mitochondria to a basal level to fulfill cellular energy requirements and preventing excess ROS production.</text>
</comment>
<dbReference type="GeneID" id="7050685"/>
<evidence type="ECO:0000259" key="8">
    <source>
        <dbReference type="Pfam" id="PF00899"/>
    </source>
</evidence>
<evidence type="ECO:0000256" key="4">
    <source>
        <dbReference type="ARBA" id="ARBA00022927"/>
    </source>
</evidence>
<dbReference type="FunFam" id="3.40.50.720:FF:000243">
    <property type="entry name" value="Ubiquitin-like modifier-activating enzyme ATG7"/>
    <property type="match status" value="1"/>
</dbReference>
<dbReference type="Proteomes" id="UP000001744">
    <property type="component" value="Unassembled WGS sequence"/>
</dbReference>
<feature type="domain" description="THIF-type NAD/FAD binding fold" evidence="8">
    <location>
        <begin position="321"/>
        <end position="549"/>
    </location>
</feature>
<dbReference type="NCBIfam" id="TIGR01381">
    <property type="entry name" value="E1_like_apg7"/>
    <property type="match status" value="1"/>
</dbReference>
<dbReference type="OMA" id="RQIWDAI"/>
<dbReference type="InterPro" id="IPR032197">
    <property type="entry name" value="Atg7_N"/>
</dbReference>
<dbReference type="GO" id="GO:0019778">
    <property type="term" value="F:Atg12 activating enzyme activity"/>
    <property type="evidence" value="ECO:0000318"/>
    <property type="project" value="GO_Central"/>
</dbReference>
<dbReference type="InterPro" id="IPR045886">
    <property type="entry name" value="ThiF/MoeB/HesA"/>
</dbReference>
<keyword evidence="12" id="KW-1185">Reference proteome</keyword>
<dbReference type="Pfam" id="PF16420">
    <property type="entry name" value="ATG7_N"/>
    <property type="match status" value="1"/>
</dbReference>
<dbReference type="Gene3D" id="3.40.140.70">
    <property type="entry name" value="Ubiquitin-like modifier-activating enzyme ATG7 N-terminal domain"/>
    <property type="match status" value="1"/>
</dbReference>
<feature type="active site" description="Glycyl thioester intermediate" evidence="6">
    <location>
        <position position="523"/>
    </location>
</feature>
<keyword evidence="7" id="KW-0963">Cytoplasm</keyword>
<dbReference type="RefSeq" id="XP_002171919.1">
    <property type="nucleotide sequence ID" value="XM_002171883.2"/>
</dbReference>
<keyword evidence="4 7" id="KW-0653">Protein transport</keyword>
<dbReference type="InterPro" id="IPR000594">
    <property type="entry name" value="ThiF_NAD_FAD-bd"/>
</dbReference>
<evidence type="ECO:0000256" key="6">
    <source>
        <dbReference type="PIRSR" id="PIRSR606285-1"/>
    </source>
</evidence>
<dbReference type="PANTHER" id="PTHR10953:SF3">
    <property type="entry name" value="UBIQUITIN-LIKE MODIFIER-ACTIVATING ENZYME ATG7"/>
    <property type="match status" value="1"/>
</dbReference>
<dbReference type="GO" id="GO:0000407">
    <property type="term" value="C:phagophore assembly site"/>
    <property type="evidence" value="ECO:0000318"/>
    <property type="project" value="GO_Central"/>
</dbReference>
<dbReference type="InterPro" id="IPR042522">
    <property type="entry name" value="Atg7_N_1"/>
</dbReference>
<evidence type="ECO:0000259" key="9">
    <source>
        <dbReference type="Pfam" id="PF16420"/>
    </source>
</evidence>
<keyword evidence="7" id="KW-0833">Ubl conjugation pathway</keyword>
<name>B6JW75_SCHJY</name>
<keyword evidence="5 7" id="KW-0072">Autophagy</keyword>
<dbReference type="GO" id="GO:0005737">
    <property type="term" value="C:cytoplasm"/>
    <property type="evidence" value="ECO:0000318"/>
    <property type="project" value="GO_Central"/>
</dbReference>
<comment type="similarity">
    <text evidence="1 7">Belongs to the ATG7 family.</text>
</comment>
<dbReference type="GO" id="GO:0016887">
    <property type="term" value="F:ATP hydrolysis activity"/>
    <property type="evidence" value="ECO:0007669"/>
    <property type="project" value="UniProtKB-ARBA"/>
</dbReference>
<dbReference type="Gene3D" id="3.40.140.100">
    <property type="entry name" value="Ubiquitin-like modifier-activating enzyme ATG7 C-terminal domain"/>
    <property type="match status" value="1"/>
</dbReference>
<gene>
    <name evidence="11" type="primary">atg7</name>
    <name evidence="10" type="ORF">SJAG_00645</name>
</gene>
<evidence type="ECO:0000256" key="7">
    <source>
        <dbReference type="RuleBase" id="RU366022"/>
    </source>
</evidence>
<dbReference type="Gene3D" id="3.40.50.720">
    <property type="entry name" value="NAD(P)-binding Rossmann-like Domain"/>
    <property type="match status" value="1"/>
</dbReference>
<evidence type="ECO:0000256" key="3">
    <source>
        <dbReference type="ARBA" id="ARBA00022448"/>
    </source>
</evidence>
<keyword evidence="3 7" id="KW-0813">Transport</keyword>
<dbReference type="HOGENOM" id="CLU_012998_2_1_1"/>
<dbReference type="GO" id="GO:0006995">
    <property type="term" value="P:cellular response to nitrogen starvation"/>
    <property type="evidence" value="ECO:0000318"/>
    <property type="project" value="GO_Central"/>
</dbReference>
<dbReference type="GO" id="GO:0034727">
    <property type="term" value="P:piecemeal microautophagy of the nucleus"/>
    <property type="evidence" value="ECO:0000318"/>
    <property type="project" value="GO_Central"/>
</dbReference>
<dbReference type="JaponicusDB" id="SJAG_00645">
    <property type="gene designation" value="atg7"/>
</dbReference>
<dbReference type="VEuPathDB" id="FungiDB:SJAG_00645"/>
<dbReference type="EMBL" id="KE651166">
    <property type="protein sequence ID" value="EEB05626.1"/>
    <property type="molecule type" value="Genomic_DNA"/>
</dbReference>
<evidence type="ECO:0000256" key="1">
    <source>
        <dbReference type="ARBA" id="ARBA00010931"/>
    </source>
</evidence>
<dbReference type="GO" id="GO:0015031">
    <property type="term" value="P:protein transport"/>
    <property type="evidence" value="ECO:0007669"/>
    <property type="project" value="UniProtKB-UniRule"/>
</dbReference>
<evidence type="ECO:0000313" key="10">
    <source>
        <dbReference type="EMBL" id="EEB05626.1"/>
    </source>
</evidence>
<dbReference type="PANTHER" id="PTHR10953">
    <property type="entry name" value="UBIQUITIN-ACTIVATING ENZYME E1"/>
    <property type="match status" value="1"/>
</dbReference>
<dbReference type="eggNOG" id="KOG2337">
    <property type="taxonomic scope" value="Eukaryota"/>
</dbReference>